<protein>
    <submittedName>
        <fullName evidence="2">Anaerobic dimethyl sulfoxide reductase chain C, anchor subunit</fullName>
        <ecNumber evidence="2">1.8.5.3</ecNumber>
    </submittedName>
</protein>
<gene>
    <name evidence="2" type="ORF">MNBD_GAMMA15-1089</name>
</gene>
<accession>A0A3B0YIN4</accession>
<feature type="transmembrane region" description="Helical" evidence="1">
    <location>
        <begin position="266"/>
        <end position="285"/>
    </location>
</feature>
<keyword evidence="1" id="KW-0472">Membrane</keyword>
<organism evidence="2">
    <name type="scientific">hydrothermal vent metagenome</name>
    <dbReference type="NCBI Taxonomy" id="652676"/>
    <lineage>
        <taxon>unclassified sequences</taxon>
        <taxon>metagenomes</taxon>
        <taxon>ecological metagenomes</taxon>
    </lineage>
</organism>
<keyword evidence="1" id="KW-0812">Transmembrane</keyword>
<dbReference type="GO" id="GO:0005886">
    <property type="term" value="C:plasma membrane"/>
    <property type="evidence" value="ECO:0007669"/>
    <property type="project" value="TreeGrafter"/>
</dbReference>
<dbReference type="AlphaFoldDB" id="A0A3B0YIN4"/>
<dbReference type="GO" id="GO:0009389">
    <property type="term" value="F:dimethyl sulfoxide reductase activity"/>
    <property type="evidence" value="ECO:0007669"/>
    <property type="project" value="TreeGrafter"/>
</dbReference>
<dbReference type="GO" id="GO:0009390">
    <property type="term" value="C:dimethyl sulfoxide reductase complex"/>
    <property type="evidence" value="ECO:0007669"/>
    <property type="project" value="TreeGrafter"/>
</dbReference>
<proteinExistence type="predicted"/>
<feature type="transmembrane region" description="Helical" evidence="1">
    <location>
        <begin position="163"/>
        <end position="185"/>
    </location>
</feature>
<evidence type="ECO:0000313" key="2">
    <source>
        <dbReference type="EMBL" id="VAW79261.1"/>
    </source>
</evidence>
<reference evidence="2" key="1">
    <citation type="submission" date="2018-06" db="EMBL/GenBank/DDBJ databases">
        <authorList>
            <person name="Zhirakovskaya E."/>
        </authorList>
    </citation>
    <scope>NUCLEOTIDE SEQUENCE</scope>
</reference>
<dbReference type="PANTHER" id="PTHR38095">
    <property type="entry name" value="ANAEROBIC DIMETHYL SULFOXIDE REDUCTASE CHAIN YNFH"/>
    <property type="match status" value="1"/>
</dbReference>
<dbReference type="Pfam" id="PF04976">
    <property type="entry name" value="DmsC"/>
    <property type="match status" value="1"/>
</dbReference>
<feature type="transmembrane region" description="Helical" evidence="1">
    <location>
        <begin position="128"/>
        <end position="151"/>
    </location>
</feature>
<dbReference type="GO" id="GO:0019645">
    <property type="term" value="P:anaerobic electron transport chain"/>
    <property type="evidence" value="ECO:0007669"/>
    <property type="project" value="InterPro"/>
</dbReference>
<evidence type="ECO:0000256" key="1">
    <source>
        <dbReference type="SAM" id="Phobius"/>
    </source>
</evidence>
<sequence>MHPAFSVIFLTTLIGAGQGLFLALYTGQLYSVFKVLPIQDSAHFYTFGSLIAVLLLVAGLLSSFFHLGHPERAWRSAACWRTSWLSREVIVLPGFMGAVAVYGLIHYLGWNPVLFTFRETFDIDLSLIIGAGASVLGFTLFLCTAMIYACIKQLQEWATPLTVVNYTLLGSASGFLLATAFAAWLGSELTGFFGGWAILMTVIAFITRTASLIRNSRIKHKSSLETAIGIRHARLEQKSQGLMCGSFNTREYFHGASMSVFKLLKWIFLILVFPLPLILVSIGMGAGSENLLIAAFVVQYLGLLVERWFFFAQANHPQNLYYQTVG</sequence>
<name>A0A3B0YIN4_9ZZZZ</name>
<feature type="transmembrane region" description="Helical" evidence="1">
    <location>
        <begin position="291"/>
        <end position="310"/>
    </location>
</feature>
<feature type="transmembrane region" description="Helical" evidence="1">
    <location>
        <begin position="47"/>
        <end position="68"/>
    </location>
</feature>
<feature type="transmembrane region" description="Helical" evidence="1">
    <location>
        <begin position="89"/>
        <end position="108"/>
    </location>
</feature>
<dbReference type="PANTHER" id="PTHR38095:SF1">
    <property type="entry name" value="ANAEROBIC DIMETHYL SULFOXIDE REDUCTASE CHAIN YNFH"/>
    <property type="match status" value="1"/>
</dbReference>
<keyword evidence="2" id="KW-0560">Oxidoreductase</keyword>
<dbReference type="EC" id="1.8.5.3" evidence="2"/>
<dbReference type="EMBL" id="UOFN01000109">
    <property type="protein sequence ID" value="VAW79261.1"/>
    <property type="molecule type" value="Genomic_DNA"/>
</dbReference>
<keyword evidence="1" id="KW-1133">Transmembrane helix</keyword>
<dbReference type="InterPro" id="IPR007059">
    <property type="entry name" value="DmsC"/>
</dbReference>
<feature type="transmembrane region" description="Helical" evidence="1">
    <location>
        <begin position="191"/>
        <end position="213"/>
    </location>
</feature>